<evidence type="ECO:0000256" key="1">
    <source>
        <dbReference type="SAM" id="Coils"/>
    </source>
</evidence>
<feature type="region of interest" description="Disordered" evidence="2">
    <location>
        <begin position="1"/>
        <end position="37"/>
    </location>
</feature>
<dbReference type="OrthoDB" id="10328299at2759"/>
<feature type="region of interest" description="Disordered" evidence="2">
    <location>
        <begin position="54"/>
        <end position="76"/>
    </location>
</feature>
<feature type="compositionally biased region" description="Polar residues" evidence="2">
    <location>
        <begin position="586"/>
        <end position="603"/>
    </location>
</feature>
<gene>
    <name evidence="3" type="ORF">TGP89_226990</name>
</gene>
<feature type="region of interest" description="Disordered" evidence="2">
    <location>
        <begin position="549"/>
        <end position="647"/>
    </location>
</feature>
<sequence>MAWAPGPQRPGGVPPAHRYVAAGPGQQSVQMKNPRSSVAGHREFVDVLRSPHRGTVSQMHPLSPALSPRNSASQGQQSLLNVAPGIVVSGQLPARSAAGHAVGFPSVRTPRHQNSMNLGLEHTITIQGMHDRQASAMSGPSSWQTAPGRPPHAAAWFPPPSTRPSPSVDTASLEQLKMMKLQLLEEQKCHQEKLAGLNREALELQQSLRSQQATVLELQQRLVSQQRAFEEELVALRLSAPLTFVSPSAQGTYETRDLKALRDVGVEETTDPHRPSTGGENPSESTLLARKRQLQEAEAALTATQERLEATRRMLHNAIEEEESGSEKRRSSPERERKRDDAARSNKIASDEAASSQKPPDRVEGASRQLRVASATKQEEAGRDEGKNNLKSISSQNLVVSKALSGQTPMANSVLSSEDSVKKSNGLSQGRMGAETASVSKDPSSTLTFGGSSPVIVRSPSPRESLRKSTQNPTPQNVDKVTTSKVTPALKESRTFGLSKGSPLEGGKAPGSPRSLDVPAAGRATPKVNICAAPEMSTSSYIGKLLKGADSGTKTSSVIPPSQGSGKVNSSRVLGQSDGAGVSVLKPSTQATTHLQVPSSLTRRSMLLPCSAGTSRAPAGKGEKEQTSRPATDKGMSNAGNKHPAGTVPKAVATQHLKAGETTLLVPSHTRIIVPR</sequence>
<protein>
    <submittedName>
        <fullName evidence="3">Uncharacterized protein</fullName>
    </submittedName>
</protein>
<feature type="compositionally biased region" description="Polar residues" evidence="2">
    <location>
        <begin position="135"/>
        <end position="145"/>
    </location>
</feature>
<feature type="compositionally biased region" description="Polar residues" evidence="2">
    <location>
        <begin position="437"/>
        <end position="451"/>
    </location>
</feature>
<dbReference type="Proteomes" id="UP000028828">
    <property type="component" value="Unassembled WGS sequence"/>
</dbReference>
<feature type="compositionally biased region" description="Low complexity" evidence="2">
    <location>
        <begin position="452"/>
        <end position="463"/>
    </location>
</feature>
<evidence type="ECO:0000256" key="2">
    <source>
        <dbReference type="SAM" id="MobiDB-lite"/>
    </source>
</evidence>
<proteinExistence type="predicted"/>
<organism evidence="3 4">
    <name type="scientific">Toxoplasma gondii p89</name>
    <dbReference type="NCBI Taxonomy" id="943119"/>
    <lineage>
        <taxon>Eukaryota</taxon>
        <taxon>Sar</taxon>
        <taxon>Alveolata</taxon>
        <taxon>Apicomplexa</taxon>
        <taxon>Conoidasida</taxon>
        <taxon>Coccidia</taxon>
        <taxon>Eucoccidiorida</taxon>
        <taxon>Eimeriorina</taxon>
        <taxon>Sarcocystidae</taxon>
        <taxon>Toxoplasma</taxon>
    </lineage>
</organism>
<dbReference type="EMBL" id="AEYI02001020">
    <property type="protein sequence ID" value="KFG42431.1"/>
    <property type="molecule type" value="Genomic_DNA"/>
</dbReference>
<reference evidence="3 4" key="1">
    <citation type="submission" date="2014-03" db="EMBL/GenBank/DDBJ databases">
        <authorList>
            <person name="Sibley D."/>
            <person name="Venepally P."/>
            <person name="Karamycheva S."/>
            <person name="Hadjithomas M."/>
            <person name="Khan A."/>
            <person name="Brunk B."/>
            <person name="Roos D."/>
            <person name="Caler E."/>
            <person name="Lorenzi H."/>
        </authorList>
    </citation>
    <scope>NUCLEOTIDE SEQUENCE [LARGE SCALE GENOMIC DNA]</scope>
    <source>
        <strain evidence="4">p89</strain>
    </source>
</reference>
<dbReference type="AlphaFoldDB" id="A0A086KDG3"/>
<feature type="region of interest" description="Disordered" evidence="2">
    <location>
        <begin position="267"/>
        <end position="288"/>
    </location>
</feature>
<accession>A0A086KDG3</accession>
<evidence type="ECO:0000313" key="3">
    <source>
        <dbReference type="EMBL" id="KFG42431.1"/>
    </source>
</evidence>
<feature type="coiled-coil region" evidence="1">
    <location>
        <begin position="180"/>
        <end position="221"/>
    </location>
</feature>
<comment type="caution">
    <text evidence="3">The sequence shown here is derived from an EMBL/GenBank/DDBJ whole genome shotgun (WGS) entry which is preliminary data.</text>
</comment>
<feature type="compositionally biased region" description="Basic and acidic residues" evidence="2">
    <location>
        <begin position="377"/>
        <end position="388"/>
    </location>
</feature>
<feature type="compositionally biased region" description="Polar residues" evidence="2">
    <location>
        <begin position="468"/>
        <end position="486"/>
    </location>
</feature>
<feature type="region of interest" description="Disordered" evidence="2">
    <location>
        <begin position="317"/>
        <end position="393"/>
    </location>
</feature>
<feature type="compositionally biased region" description="Polar residues" evidence="2">
    <location>
        <begin position="410"/>
        <end position="428"/>
    </location>
</feature>
<feature type="region of interest" description="Disordered" evidence="2">
    <location>
        <begin position="410"/>
        <end position="521"/>
    </location>
</feature>
<feature type="compositionally biased region" description="Polar residues" evidence="2">
    <location>
        <begin position="552"/>
        <end position="574"/>
    </location>
</feature>
<name>A0A086KDG3_TOXGO</name>
<feature type="compositionally biased region" description="Polar residues" evidence="2">
    <location>
        <begin position="25"/>
        <end position="36"/>
    </location>
</feature>
<evidence type="ECO:0000313" key="4">
    <source>
        <dbReference type="Proteomes" id="UP000028828"/>
    </source>
</evidence>
<dbReference type="VEuPathDB" id="ToxoDB:TGP89_226990"/>
<feature type="region of interest" description="Disordered" evidence="2">
    <location>
        <begin position="134"/>
        <end position="168"/>
    </location>
</feature>
<feature type="compositionally biased region" description="Basic and acidic residues" evidence="2">
    <location>
        <begin position="325"/>
        <end position="344"/>
    </location>
</feature>
<keyword evidence="1" id="KW-0175">Coiled coil</keyword>